<feature type="domain" description="D-serine dehydratase-like" evidence="3">
    <location>
        <begin position="252"/>
        <end position="347"/>
    </location>
</feature>
<dbReference type="InterPro" id="IPR001608">
    <property type="entry name" value="Ala_racemase_N"/>
</dbReference>
<dbReference type="RefSeq" id="WP_103935040.1">
    <property type="nucleotide sequence ID" value="NZ_FNVA01000008.1"/>
</dbReference>
<dbReference type="Proteomes" id="UP000236728">
    <property type="component" value="Unassembled WGS sequence"/>
</dbReference>
<dbReference type="GO" id="GO:0008721">
    <property type="term" value="F:D-serine ammonia-lyase activity"/>
    <property type="evidence" value="ECO:0007669"/>
    <property type="project" value="TreeGrafter"/>
</dbReference>
<protein>
    <submittedName>
        <fullName evidence="4">D-serine deaminase, pyridoxal phosphate-dependent</fullName>
    </submittedName>
</protein>
<reference evidence="4 5" key="1">
    <citation type="submission" date="2016-10" db="EMBL/GenBank/DDBJ databases">
        <authorList>
            <person name="de Groot N.N."/>
        </authorList>
    </citation>
    <scope>NUCLEOTIDE SEQUENCE [LARGE SCALE GENOMIC DNA]</scope>
    <source>
        <strain evidence="4 5">DSM 22489</strain>
    </source>
</reference>
<dbReference type="OrthoDB" id="9788869at2"/>
<dbReference type="InterPro" id="IPR051466">
    <property type="entry name" value="D-amino_acid_metab_enzyme"/>
</dbReference>
<dbReference type="Pfam" id="PF01168">
    <property type="entry name" value="Ala_racemase_N"/>
    <property type="match status" value="1"/>
</dbReference>
<name>A0A1H6C2R9_9BACT</name>
<comment type="similarity">
    <text evidence="1">Belongs to the DSD1 family.</text>
</comment>
<dbReference type="SUPFAM" id="SSF51419">
    <property type="entry name" value="PLP-binding barrel"/>
    <property type="match status" value="1"/>
</dbReference>
<sequence length="364" mass="39104">MLLHELETPAVLIDLDVMERNLGRMAEYTARTGVALRPHIKTHKIPALAQRQIALGAIGIAAAKPTEAEVMSEAGIRDIMLAYPIVAAAKADRLARLAEHTRISVSLDSHEAADCVARSFHAAGRNVDLLVEIDVGFARCGVQSAAAAAELALHIAKLPGATFGGIMFYPGHMMVPPAEQEPLLREVNTRVEAAYTAITASGLPIARVSGGSTPMAYRSQEFSHLTEIRPGMYPLNDRNLVAGGFATLEDCALTVMTTVVSTAVPQRVILDGGSKTFSSDRLLTGDHIGHGVVLADRDATLYGLSEEHGHIDISRSSRSYTIGERLRIVPNHVCATINMHDRVYGIRGDVVECVWDVAARGHVQ</sequence>
<evidence type="ECO:0000313" key="5">
    <source>
        <dbReference type="Proteomes" id="UP000236728"/>
    </source>
</evidence>
<dbReference type="Gene3D" id="2.40.37.20">
    <property type="entry name" value="D-serine dehydratase-like domain"/>
    <property type="match status" value="1"/>
</dbReference>
<organism evidence="4 5">
    <name type="scientific">Bryocella elongata</name>
    <dbReference type="NCBI Taxonomy" id="863522"/>
    <lineage>
        <taxon>Bacteria</taxon>
        <taxon>Pseudomonadati</taxon>
        <taxon>Acidobacteriota</taxon>
        <taxon>Terriglobia</taxon>
        <taxon>Terriglobales</taxon>
        <taxon>Acidobacteriaceae</taxon>
        <taxon>Bryocella</taxon>
    </lineage>
</organism>
<dbReference type="Gene3D" id="3.20.20.10">
    <property type="entry name" value="Alanine racemase"/>
    <property type="match status" value="1"/>
</dbReference>
<dbReference type="GO" id="GO:0036088">
    <property type="term" value="P:D-serine catabolic process"/>
    <property type="evidence" value="ECO:0007669"/>
    <property type="project" value="TreeGrafter"/>
</dbReference>
<dbReference type="InterPro" id="IPR029066">
    <property type="entry name" value="PLP-binding_barrel"/>
</dbReference>
<dbReference type="InterPro" id="IPR042208">
    <property type="entry name" value="D-ser_dehydrat-like_sf"/>
</dbReference>
<dbReference type="PANTHER" id="PTHR28004">
    <property type="entry name" value="ZGC:162816-RELATED"/>
    <property type="match status" value="1"/>
</dbReference>
<keyword evidence="5" id="KW-1185">Reference proteome</keyword>
<accession>A0A1H6C2R9</accession>
<dbReference type="PANTHER" id="PTHR28004:SF2">
    <property type="entry name" value="D-SERINE DEHYDRATASE"/>
    <property type="match status" value="1"/>
</dbReference>
<keyword evidence="2" id="KW-0456">Lyase</keyword>
<evidence type="ECO:0000256" key="2">
    <source>
        <dbReference type="ARBA" id="ARBA00023239"/>
    </source>
</evidence>
<evidence type="ECO:0000313" key="4">
    <source>
        <dbReference type="EMBL" id="SEG67241.1"/>
    </source>
</evidence>
<dbReference type="Pfam" id="PF14031">
    <property type="entry name" value="D-ser_dehydrat"/>
    <property type="match status" value="1"/>
</dbReference>
<gene>
    <name evidence="4" type="ORF">SAMN05421819_4204</name>
</gene>
<dbReference type="EMBL" id="FNVA01000008">
    <property type="protein sequence ID" value="SEG67241.1"/>
    <property type="molecule type" value="Genomic_DNA"/>
</dbReference>
<evidence type="ECO:0000256" key="1">
    <source>
        <dbReference type="ARBA" id="ARBA00005323"/>
    </source>
</evidence>
<dbReference type="AlphaFoldDB" id="A0A1H6C2R9"/>
<dbReference type="InterPro" id="IPR026956">
    <property type="entry name" value="D-ser_dehydrat-like_dom"/>
</dbReference>
<dbReference type="SMART" id="SM01119">
    <property type="entry name" value="D-ser_dehydrat"/>
    <property type="match status" value="1"/>
</dbReference>
<proteinExistence type="inferred from homology"/>
<evidence type="ECO:0000259" key="3">
    <source>
        <dbReference type="SMART" id="SM01119"/>
    </source>
</evidence>